<keyword evidence="8" id="KW-0547">Nucleotide-binding</keyword>
<keyword evidence="5" id="KW-0418">Kinase</keyword>
<evidence type="ECO:0000256" key="6">
    <source>
        <dbReference type="ARBA" id="ARBA00023012"/>
    </source>
</evidence>
<dbReference type="InterPro" id="IPR036890">
    <property type="entry name" value="HATPase_C_sf"/>
</dbReference>
<comment type="caution">
    <text evidence="8">The sequence shown here is derived from an EMBL/GenBank/DDBJ whole genome shotgun (WGS) entry which is preliminary data.</text>
</comment>
<dbReference type="PANTHER" id="PTHR45453:SF1">
    <property type="entry name" value="PHOSPHATE REGULON SENSOR PROTEIN PHOR"/>
    <property type="match status" value="1"/>
</dbReference>
<comment type="catalytic activity">
    <reaction evidence="1">
        <text>ATP + protein L-histidine = ADP + protein N-phospho-L-histidine.</text>
        <dbReference type="EC" id="2.7.13.3"/>
    </reaction>
</comment>
<feature type="domain" description="Histidine kinase/HSP90-like ATPase" evidence="7">
    <location>
        <begin position="3"/>
        <end position="69"/>
    </location>
</feature>
<dbReference type="PANTHER" id="PTHR45453">
    <property type="entry name" value="PHOSPHATE REGULON SENSOR PROTEIN PHOR"/>
    <property type="match status" value="1"/>
</dbReference>
<protein>
    <recommendedName>
        <fullName evidence="2">histidine kinase</fullName>
        <ecNumber evidence="2">2.7.13.3</ecNumber>
    </recommendedName>
</protein>
<proteinExistence type="predicted"/>
<evidence type="ECO:0000256" key="4">
    <source>
        <dbReference type="ARBA" id="ARBA00022679"/>
    </source>
</evidence>
<dbReference type="Pfam" id="PF02518">
    <property type="entry name" value="HATPase_c"/>
    <property type="match status" value="1"/>
</dbReference>
<dbReference type="GO" id="GO:0005524">
    <property type="term" value="F:ATP binding"/>
    <property type="evidence" value="ECO:0007669"/>
    <property type="project" value="UniProtKB-KW"/>
</dbReference>
<dbReference type="SUPFAM" id="SSF55874">
    <property type="entry name" value="ATPase domain of HSP90 chaperone/DNA topoisomerase II/histidine kinase"/>
    <property type="match status" value="1"/>
</dbReference>
<evidence type="ECO:0000256" key="5">
    <source>
        <dbReference type="ARBA" id="ARBA00022777"/>
    </source>
</evidence>
<keyword evidence="9" id="KW-1185">Reference proteome</keyword>
<evidence type="ECO:0000313" key="8">
    <source>
        <dbReference type="EMBL" id="MEY8000217.1"/>
    </source>
</evidence>
<dbReference type="RefSeq" id="WP_369704101.1">
    <property type="nucleotide sequence ID" value="NZ_JBGEWD010000006.1"/>
</dbReference>
<gene>
    <name evidence="8" type="ORF">AB8U03_08405</name>
</gene>
<reference evidence="8 9" key="1">
    <citation type="submission" date="2024-08" db="EMBL/GenBank/DDBJ databases">
        <title>Clostridium lapicellarii sp. nov., and Clostridium renhuaiense sp. nov., two species isolated from the mud in a fermentation cellar used for producing sauce-flavour Chinese liquors.</title>
        <authorList>
            <person name="Yang F."/>
            <person name="Wang H."/>
            <person name="Chen L.Q."/>
            <person name="Zhou N."/>
            <person name="Lu J.J."/>
            <person name="Pu X.X."/>
            <person name="Wan B."/>
            <person name="Wang L."/>
            <person name="Liu S.J."/>
        </authorList>
    </citation>
    <scope>NUCLEOTIDE SEQUENCE [LARGE SCALE GENOMIC DNA]</scope>
    <source>
        <strain evidence="8 9">MT-5</strain>
    </source>
</reference>
<evidence type="ECO:0000256" key="3">
    <source>
        <dbReference type="ARBA" id="ARBA00022553"/>
    </source>
</evidence>
<dbReference type="CDD" id="cd00075">
    <property type="entry name" value="HATPase"/>
    <property type="match status" value="1"/>
</dbReference>
<keyword evidence="3" id="KW-0597">Phosphoprotein</keyword>
<keyword evidence="4" id="KW-0808">Transferase</keyword>
<dbReference type="Gene3D" id="3.30.565.10">
    <property type="entry name" value="Histidine kinase-like ATPase, C-terminal domain"/>
    <property type="match status" value="1"/>
</dbReference>
<keyword evidence="6" id="KW-0902">Two-component regulatory system</keyword>
<dbReference type="EC" id="2.7.13.3" evidence="2"/>
<evidence type="ECO:0000256" key="1">
    <source>
        <dbReference type="ARBA" id="ARBA00000085"/>
    </source>
</evidence>
<keyword evidence="8" id="KW-0067">ATP-binding</keyword>
<organism evidence="8 9">
    <name type="scientific">Clostridium moutaii</name>
    <dbReference type="NCBI Taxonomy" id="3240932"/>
    <lineage>
        <taxon>Bacteria</taxon>
        <taxon>Bacillati</taxon>
        <taxon>Bacillota</taxon>
        <taxon>Clostridia</taxon>
        <taxon>Eubacteriales</taxon>
        <taxon>Clostridiaceae</taxon>
        <taxon>Clostridium</taxon>
    </lineage>
</organism>
<dbReference type="Proteomes" id="UP001564657">
    <property type="component" value="Unassembled WGS sequence"/>
</dbReference>
<sequence>MKPSEVKLSLSKEENRAVISISNSCDNLREEEIKLLFERFYRADKSRVNPDKNSGLGLSIAKSIIEHYHINYTQNIYLFI</sequence>
<evidence type="ECO:0000259" key="7">
    <source>
        <dbReference type="Pfam" id="PF02518"/>
    </source>
</evidence>
<name>A0ABV4BPR8_9CLOT</name>
<evidence type="ECO:0000313" key="9">
    <source>
        <dbReference type="Proteomes" id="UP001564657"/>
    </source>
</evidence>
<dbReference type="EMBL" id="JBGEWD010000006">
    <property type="protein sequence ID" value="MEY8000217.1"/>
    <property type="molecule type" value="Genomic_DNA"/>
</dbReference>
<dbReference type="InterPro" id="IPR050351">
    <property type="entry name" value="BphY/WalK/GraS-like"/>
</dbReference>
<evidence type="ECO:0000256" key="2">
    <source>
        <dbReference type="ARBA" id="ARBA00012438"/>
    </source>
</evidence>
<dbReference type="InterPro" id="IPR003594">
    <property type="entry name" value="HATPase_dom"/>
</dbReference>
<accession>A0ABV4BPR8</accession>